<organism evidence="1 2">
    <name type="scientific">Terrisporobacter mayombei</name>
    <dbReference type="NCBI Taxonomy" id="1541"/>
    <lineage>
        <taxon>Bacteria</taxon>
        <taxon>Bacillati</taxon>
        <taxon>Bacillota</taxon>
        <taxon>Clostridia</taxon>
        <taxon>Peptostreptococcales</taxon>
        <taxon>Peptostreptococcaceae</taxon>
        <taxon>Terrisporobacter</taxon>
    </lineage>
</organism>
<sequence length="99" mass="10759">MITAVTVLDYCNINERVKVGDEIKFVFSDASRAGLKKGDVVTIKQLLDGLLLPSGNDEAYVLASYTGEKISTRELSIEEAISNFMIYANKKAVSIGAIN</sequence>
<gene>
    <name evidence="1" type="ORF">TEMA_09180</name>
</gene>
<dbReference type="Proteomes" id="UP001235030">
    <property type="component" value="Chromosome"/>
</dbReference>
<dbReference type="EMBL" id="CP101637">
    <property type="protein sequence ID" value="WMT80597.1"/>
    <property type="molecule type" value="Genomic_DNA"/>
</dbReference>
<evidence type="ECO:0000313" key="1">
    <source>
        <dbReference type="EMBL" id="WMT80597.1"/>
    </source>
</evidence>
<dbReference type="Gene3D" id="3.40.710.10">
    <property type="entry name" value="DD-peptidase/beta-lactamase superfamily"/>
    <property type="match status" value="1"/>
</dbReference>
<evidence type="ECO:0000313" key="2">
    <source>
        <dbReference type="Proteomes" id="UP001235030"/>
    </source>
</evidence>
<keyword evidence="2" id="KW-1185">Reference proteome</keyword>
<proteinExistence type="predicted"/>
<protein>
    <submittedName>
        <fullName evidence="1">Uncharacterized protein</fullName>
    </submittedName>
</protein>
<accession>A0ABY9PY64</accession>
<reference evidence="1 2" key="1">
    <citation type="submission" date="2022-07" db="EMBL/GenBank/DDBJ databases">
        <title>Genome sequence of Terrisporobacter mayombei DSM6539.</title>
        <authorList>
            <person name="Boeer T."/>
            <person name="Bengelsdorf F.R."/>
            <person name="Daniel R."/>
            <person name="Poehlein A."/>
        </authorList>
    </citation>
    <scope>NUCLEOTIDE SEQUENCE [LARGE SCALE GENOMIC DNA]</scope>
    <source>
        <strain evidence="1 2">DSM 6539</strain>
    </source>
</reference>
<dbReference type="SUPFAM" id="SSF56601">
    <property type="entry name" value="beta-lactamase/transpeptidase-like"/>
    <property type="match status" value="1"/>
</dbReference>
<name>A0ABY9PY64_9FIRM</name>
<dbReference type="InterPro" id="IPR012338">
    <property type="entry name" value="Beta-lactam/transpept-like"/>
</dbReference>